<name>A0A9E7SS78_9EURY</name>
<keyword evidence="3" id="KW-0408">Iron</keyword>
<evidence type="ECO:0000259" key="5">
    <source>
        <dbReference type="PROSITE" id="PS51379"/>
    </source>
</evidence>
<dbReference type="PANTHER" id="PTHR43177:SF3">
    <property type="entry name" value="PROTEIN NRFC HOMOLOG"/>
    <property type="match status" value="1"/>
</dbReference>
<keyword evidence="1" id="KW-0004">4Fe-4S</keyword>
<sequence length="421" mass="46436">MSADEAESGDATETLEALHTEEWEAEMRELLEDGEYDADLGLAMAKDAQRLVAGELTEAEFAARYHDAVVEEFEVDDTELPEELAGLEDIDDERSLADRLAALEEDGEMDRREVMKKMGAAGLFLGLGTWATVDSAEGADSAAAAGEAEDEGTQYGMVIDLEKCDGCLACVVACSQENNTSMGANWMYVFTYEEPDQDGHNFLVRTCQHCSDAPCQKVCPTTARHKRTEDGLVLTDYDVCIGCRYCQVACPYGVNYFQWGEPDTPQSELDPEHVYDGRDRRVDSRPPKGVMGKCTMCPSRQDGKRGEDKIGTTACEDACAMDAIHFGDMNDEDSDPNRYLEQVREETPNDRETFHNRTENKVSTFRLLEELGTDPNVVFVGNEPGPDAKQVEGPVAYEDVGQLDRRKEVLDDGTFAGGVSP</sequence>
<evidence type="ECO:0000256" key="4">
    <source>
        <dbReference type="ARBA" id="ARBA00023014"/>
    </source>
</evidence>
<accession>A0A9E7SS78</accession>
<dbReference type="InterPro" id="IPR017896">
    <property type="entry name" value="4Fe4S_Fe-S-bd"/>
</dbReference>
<dbReference type="AlphaFoldDB" id="A0A9E7SS78"/>
<evidence type="ECO:0000256" key="3">
    <source>
        <dbReference type="ARBA" id="ARBA00023004"/>
    </source>
</evidence>
<keyword evidence="2" id="KW-0479">Metal-binding</keyword>
<dbReference type="SUPFAM" id="SSF54862">
    <property type="entry name" value="4Fe-4S ferredoxins"/>
    <property type="match status" value="1"/>
</dbReference>
<dbReference type="PANTHER" id="PTHR43177">
    <property type="entry name" value="PROTEIN NRFC"/>
    <property type="match status" value="1"/>
</dbReference>
<dbReference type="PROSITE" id="PS00198">
    <property type="entry name" value="4FE4S_FER_1"/>
    <property type="match status" value="1"/>
</dbReference>
<evidence type="ECO:0000256" key="1">
    <source>
        <dbReference type="ARBA" id="ARBA00022485"/>
    </source>
</evidence>
<evidence type="ECO:0000313" key="7">
    <source>
        <dbReference type="Proteomes" id="UP001056855"/>
    </source>
</evidence>
<feature type="domain" description="4Fe-4S ferredoxin-type" evidence="5">
    <location>
        <begin position="231"/>
        <end position="260"/>
    </location>
</feature>
<dbReference type="GeneID" id="73290459"/>
<keyword evidence="4" id="KW-0411">Iron-sulfur</keyword>
<dbReference type="GO" id="GO:0016491">
    <property type="term" value="F:oxidoreductase activity"/>
    <property type="evidence" value="ECO:0007669"/>
    <property type="project" value="UniProtKB-ARBA"/>
</dbReference>
<dbReference type="Pfam" id="PF13247">
    <property type="entry name" value="Fer4_11"/>
    <property type="match status" value="1"/>
</dbReference>
<dbReference type="RefSeq" id="WP_254156031.1">
    <property type="nucleotide sequence ID" value="NZ_CP100355.1"/>
</dbReference>
<dbReference type="CDD" id="cd10551">
    <property type="entry name" value="PsrB"/>
    <property type="match status" value="1"/>
</dbReference>
<dbReference type="PROSITE" id="PS51379">
    <property type="entry name" value="4FE4S_FER_2"/>
    <property type="match status" value="2"/>
</dbReference>
<dbReference type="KEGG" id="sawl:NGM29_10395"/>
<organism evidence="6 7">
    <name type="scientific">Natronosalvus rutilus</name>
    <dbReference type="NCBI Taxonomy" id="2953753"/>
    <lineage>
        <taxon>Archaea</taxon>
        <taxon>Methanobacteriati</taxon>
        <taxon>Methanobacteriota</taxon>
        <taxon>Stenosarchaea group</taxon>
        <taxon>Halobacteria</taxon>
        <taxon>Halobacteriales</taxon>
        <taxon>Natrialbaceae</taxon>
        <taxon>Natronosalvus</taxon>
    </lineage>
</organism>
<gene>
    <name evidence="6" type="ORF">NGM29_10395</name>
</gene>
<dbReference type="InterPro" id="IPR050954">
    <property type="entry name" value="ET_IronSulfur_Cluster-Binding"/>
</dbReference>
<evidence type="ECO:0000256" key="2">
    <source>
        <dbReference type="ARBA" id="ARBA00022723"/>
    </source>
</evidence>
<protein>
    <submittedName>
        <fullName evidence="6">4Fe-4S dicluster domain-containing protein</fullName>
    </submittedName>
</protein>
<dbReference type="GO" id="GO:0051539">
    <property type="term" value="F:4 iron, 4 sulfur cluster binding"/>
    <property type="evidence" value="ECO:0007669"/>
    <property type="project" value="UniProtKB-KW"/>
</dbReference>
<dbReference type="GO" id="GO:0046872">
    <property type="term" value="F:metal ion binding"/>
    <property type="evidence" value="ECO:0007669"/>
    <property type="project" value="UniProtKB-KW"/>
</dbReference>
<keyword evidence="7" id="KW-1185">Reference proteome</keyword>
<feature type="domain" description="4Fe-4S ferredoxin-type" evidence="5">
    <location>
        <begin position="155"/>
        <end position="185"/>
    </location>
</feature>
<dbReference type="Gene3D" id="3.30.70.20">
    <property type="match status" value="2"/>
</dbReference>
<dbReference type="EMBL" id="CP100355">
    <property type="protein sequence ID" value="UTF52209.1"/>
    <property type="molecule type" value="Genomic_DNA"/>
</dbReference>
<proteinExistence type="predicted"/>
<dbReference type="InterPro" id="IPR031604">
    <property type="entry name" value="Ferredoxin_N"/>
</dbReference>
<evidence type="ECO:0000313" key="6">
    <source>
        <dbReference type="EMBL" id="UTF52209.1"/>
    </source>
</evidence>
<dbReference type="InterPro" id="IPR017900">
    <property type="entry name" value="4Fe4S_Fe_S_CS"/>
</dbReference>
<dbReference type="Pfam" id="PF16947">
    <property type="entry name" value="Ferredoxin_N"/>
    <property type="match status" value="1"/>
</dbReference>
<reference evidence="6" key="1">
    <citation type="submission" date="2022-06" db="EMBL/GenBank/DDBJ databases">
        <title>Diverse halophilic archaea isolated from saline environments.</title>
        <authorList>
            <person name="Cui H.-L."/>
        </authorList>
    </citation>
    <scope>NUCLEOTIDE SEQUENCE</scope>
    <source>
        <strain evidence="6">WLHS1</strain>
    </source>
</reference>
<dbReference type="Proteomes" id="UP001056855">
    <property type="component" value="Chromosome"/>
</dbReference>